<name>A0A7G5XC32_9BACT</name>
<evidence type="ECO:0000313" key="3">
    <source>
        <dbReference type="Proteomes" id="UP000515344"/>
    </source>
</evidence>
<evidence type="ECO:0008006" key="4">
    <source>
        <dbReference type="Google" id="ProtNLM"/>
    </source>
</evidence>
<sequence>MKLTEKIIQLRIKLIISIYIILFAGVVSVTRTPDFFSGKITNGVIDTFVTTHVHVKNSSFESQPFPAISFKPANDSIIYYAYADRNFYLRPYRVGDIVKVIYNPQIPGEASLYSFPYYWIGMIELWSGFFVLAFILLIFAKQKVI</sequence>
<gene>
    <name evidence="2" type="ORF">H4075_13155</name>
</gene>
<keyword evidence="1" id="KW-1133">Transmembrane helix</keyword>
<keyword evidence="1" id="KW-0812">Transmembrane</keyword>
<feature type="transmembrane region" description="Helical" evidence="1">
    <location>
        <begin position="117"/>
        <end position="140"/>
    </location>
</feature>
<reference evidence="3" key="1">
    <citation type="submission" date="2020-08" db="EMBL/GenBank/DDBJ databases">
        <title>Lacibacter sp. S13-6-6 genome sequencing.</title>
        <authorList>
            <person name="Jin L."/>
        </authorList>
    </citation>
    <scope>NUCLEOTIDE SEQUENCE [LARGE SCALE GENOMIC DNA]</scope>
    <source>
        <strain evidence="3">S13-6-6</strain>
    </source>
</reference>
<dbReference type="RefSeq" id="WP_182801300.1">
    <property type="nucleotide sequence ID" value="NZ_CP060007.1"/>
</dbReference>
<evidence type="ECO:0000256" key="1">
    <source>
        <dbReference type="SAM" id="Phobius"/>
    </source>
</evidence>
<protein>
    <recommendedName>
        <fullName evidence="4">DUF3592 domain-containing protein</fullName>
    </recommendedName>
</protein>
<dbReference type="KEGG" id="lacs:H4075_13155"/>
<keyword evidence="1" id="KW-0472">Membrane</keyword>
<dbReference type="EMBL" id="CP060007">
    <property type="protein sequence ID" value="QNA43035.1"/>
    <property type="molecule type" value="Genomic_DNA"/>
</dbReference>
<proteinExistence type="predicted"/>
<evidence type="ECO:0000313" key="2">
    <source>
        <dbReference type="EMBL" id="QNA43035.1"/>
    </source>
</evidence>
<dbReference type="AlphaFoldDB" id="A0A7G5XC32"/>
<feature type="transmembrane region" description="Helical" evidence="1">
    <location>
        <begin position="12"/>
        <end position="30"/>
    </location>
</feature>
<organism evidence="2 3">
    <name type="scientific">Lacibacter sediminis</name>
    <dbReference type="NCBI Taxonomy" id="2760713"/>
    <lineage>
        <taxon>Bacteria</taxon>
        <taxon>Pseudomonadati</taxon>
        <taxon>Bacteroidota</taxon>
        <taxon>Chitinophagia</taxon>
        <taxon>Chitinophagales</taxon>
        <taxon>Chitinophagaceae</taxon>
        <taxon>Lacibacter</taxon>
    </lineage>
</organism>
<dbReference type="Proteomes" id="UP000515344">
    <property type="component" value="Chromosome"/>
</dbReference>
<keyword evidence="3" id="KW-1185">Reference proteome</keyword>
<accession>A0A7G5XC32</accession>